<feature type="region of interest" description="Disordered" evidence="8">
    <location>
        <begin position="70"/>
        <end position="100"/>
    </location>
</feature>
<dbReference type="PANTHER" id="PTHR23253">
    <property type="entry name" value="EUKARYOTIC TRANSLATION INITIATION FACTOR 4 GAMMA"/>
    <property type="match status" value="1"/>
</dbReference>
<dbReference type="PANTHER" id="PTHR23253:SF9">
    <property type="entry name" value="EUKARYOTIC TRANSLATION INITIATION FACTOR 4 GAMMA 2"/>
    <property type="match status" value="1"/>
</dbReference>
<feature type="compositionally biased region" description="Pro residues" evidence="8">
    <location>
        <begin position="372"/>
        <end position="382"/>
    </location>
</feature>
<dbReference type="Proteomes" id="UP000317494">
    <property type="component" value="Unassembled WGS sequence"/>
</dbReference>
<keyword evidence="12" id="KW-1185">Reference proteome</keyword>
<evidence type="ECO:0000256" key="3">
    <source>
        <dbReference type="ARBA" id="ARBA00022490"/>
    </source>
</evidence>
<dbReference type="PROSITE" id="PS51366">
    <property type="entry name" value="MI"/>
    <property type="match status" value="1"/>
</dbReference>
<evidence type="ECO:0000256" key="1">
    <source>
        <dbReference type="ARBA" id="ARBA00004496"/>
    </source>
</evidence>
<dbReference type="InterPro" id="IPR016024">
    <property type="entry name" value="ARM-type_fold"/>
</dbReference>
<dbReference type="Pfam" id="PF02847">
    <property type="entry name" value="MA3"/>
    <property type="match status" value="1"/>
</dbReference>
<dbReference type="EMBL" id="QEAN01000235">
    <property type="protein sequence ID" value="TPX42360.1"/>
    <property type="molecule type" value="Genomic_DNA"/>
</dbReference>
<keyword evidence="7" id="KW-0648">Protein biosynthesis</keyword>
<evidence type="ECO:0000256" key="8">
    <source>
        <dbReference type="SAM" id="MobiDB-lite"/>
    </source>
</evidence>
<feature type="signal peptide" evidence="9">
    <location>
        <begin position="1"/>
        <end position="27"/>
    </location>
</feature>
<dbReference type="FunFam" id="1.25.40.180:FF:000020">
    <property type="entry name" value="Eukaryotic translation initiation factor subunit"/>
    <property type="match status" value="1"/>
</dbReference>
<organism evidence="11 12">
    <name type="scientific">Synchytrium endobioticum</name>
    <dbReference type="NCBI Taxonomy" id="286115"/>
    <lineage>
        <taxon>Eukaryota</taxon>
        <taxon>Fungi</taxon>
        <taxon>Fungi incertae sedis</taxon>
        <taxon>Chytridiomycota</taxon>
        <taxon>Chytridiomycota incertae sedis</taxon>
        <taxon>Chytridiomycetes</taxon>
        <taxon>Synchytriales</taxon>
        <taxon>Synchytriaceae</taxon>
        <taxon>Synchytrium</taxon>
    </lineage>
</organism>
<dbReference type="AlphaFoldDB" id="A0A507CTG7"/>
<feature type="region of interest" description="Disordered" evidence="8">
    <location>
        <begin position="264"/>
        <end position="284"/>
    </location>
</feature>
<dbReference type="SUPFAM" id="SSF48371">
    <property type="entry name" value="ARM repeat"/>
    <property type="match status" value="2"/>
</dbReference>
<dbReference type="SMART" id="SM00544">
    <property type="entry name" value="MA3"/>
    <property type="match status" value="1"/>
</dbReference>
<feature type="compositionally biased region" description="Low complexity" evidence="8">
    <location>
        <begin position="348"/>
        <end position="358"/>
    </location>
</feature>
<feature type="compositionally biased region" description="Basic and acidic residues" evidence="8">
    <location>
        <begin position="712"/>
        <end position="721"/>
    </location>
</feature>
<feature type="domain" description="MI" evidence="10">
    <location>
        <begin position="813"/>
        <end position="935"/>
    </location>
</feature>
<keyword evidence="9" id="KW-0732">Signal</keyword>
<dbReference type="GO" id="GO:0010494">
    <property type="term" value="C:cytoplasmic stress granule"/>
    <property type="evidence" value="ECO:0007669"/>
    <property type="project" value="UniProtKB-ARBA"/>
</dbReference>
<dbReference type="GO" id="GO:0016281">
    <property type="term" value="C:eukaryotic translation initiation factor 4F complex"/>
    <property type="evidence" value="ECO:0007669"/>
    <property type="project" value="TreeGrafter"/>
</dbReference>
<dbReference type="GO" id="GO:0003729">
    <property type="term" value="F:mRNA binding"/>
    <property type="evidence" value="ECO:0007669"/>
    <property type="project" value="TreeGrafter"/>
</dbReference>
<dbReference type="GO" id="GO:0003743">
    <property type="term" value="F:translation initiation factor activity"/>
    <property type="evidence" value="ECO:0007669"/>
    <property type="project" value="UniProtKB-KW"/>
</dbReference>
<comment type="similarity">
    <text evidence="2">Belongs to the eukaryotic initiation factor 4G family.</text>
</comment>
<feature type="compositionally biased region" description="Low complexity" evidence="8">
    <location>
        <begin position="82"/>
        <end position="100"/>
    </location>
</feature>
<dbReference type="InterPro" id="IPR003890">
    <property type="entry name" value="MIF4G-like_typ-3"/>
</dbReference>
<evidence type="ECO:0000313" key="11">
    <source>
        <dbReference type="EMBL" id="TPX42360.1"/>
    </source>
</evidence>
<keyword evidence="3" id="KW-0963">Cytoplasm</keyword>
<evidence type="ECO:0000313" key="12">
    <source>
        <dbReference type="Proteomes" id="UP000317494"/>
    </source>
</evidence>
<keyword evidence="4" id="KW-0396">Initiation factor</keyword>
<dbReference type="InterPro" id="IPR003891">
    <property type="entry name" value="Initiation_fac_eIF4g_MI"/>
</dbReference>
<comment type="caution">
    <text evidence="11">The sequence shown here is derived from an EMBL/GenBank/DDBJ whole genome shotgun (WGS) entry which is preliminary data.</text>
</comment>
<keyword evidence="6" id="KW-0694">RNA-binding</keyword>
<evidence type="ECO:0000259" key="10">
    <source>
        <dbReference type="PROSITE" id="PS51366"/>
    </source>
</evidence>
<protein>
    <recommendedName>
        <fullName evidence="10">MI domain-containing protein</fullName>
    </recommendedName>
</protein>
<keyword evidence="5" id="KW-0597">Phosphoprotein</keyword>
<dbReference type="Pfam" id="PF02854">
    <property type="entry name" value="MIF4G"/>
    <property type="match status" value="1"/>
</dbReference>
<name>A0A507CTG7_9FUNG</name>
<evidence type="ECO:0000256" key="9">
    <source>
        <dbReference type="SAM" id="SignalP"/>
    </source>
</evidence>
<feature type="region of interest" description="Disordered" evidence="8">
    <location>
        <begin position="35"/>
        <end position="54"/>
    </location>
</feature>
<feature type="region of interest" description="Disordered" evidence="8">
    <location>
        <begin position="324"/>
        <end position="387"/>
    </location>
</feature>
<feature type="region of interest" description="Disordered" evidence="8">
    <location>
        <begin position="674"/>
        <end position="743"/>
    </location>
</feature>
<feature type="chain" id="PRO_5021334623" description="MI domain-containing protein" evidence="9">
    <location>
        <begin position="28"/>
        <end position="987"/>
    </location>
</feature>
<sequence>MGATMHHSHHGSLLITHLVYQLHFAMARTHIQRVATQPKADAKPQNAGTKGGPRILYPRAFTIAISALSQNATDGPRPHSLAPGAAKTPSPSPKSSSGNGVNVVKVRAESPVPPKSPPSLKVEEATITSAGSAIIAPDATKEAAAPAPVSSDSNGTKVKLTDGKILEDAAPSTAALACEATVKVVARSPSQRRSTSGAKGATRRLASFEAVKYSSIVDPPRKDGGRIRYSTSFILALGAQSKKAADGWRPDSLAPFHEIFEEGKTASQRPSTGAAHKPAASGWVSRTLWQQNTAGVPGGRASTSEQRFQQSSYCRGFTGIMPTVPAPPIARSSLGPRGSSGTGLNVMGSQSGQQQSSGRSAFDTRGGRQPPRSSPPAPPPGPAASLARSANAWMPHNLVPEKRRGAAAEPAVDPEVTKILRKIKSLLNKLTLEKFESLSAQVRDAGIANRVILEGVIDLIFEKALDEPNFCALYSRLCSFLHRELPKKESWLTSDPRPNAFRWTLLNKCQKEFQSGASWAKEEDAAKSVRKNVDKMTSAEKEAFAQAQYERDKLKRRTLGNIRFVGELFKQTLITEKIISECIRQLLRNHNDPVEEETESLCKLLATVGKQLDQPSARKFMDAYFNQLPKLAADTRLSSRIRFMVQDIIDMRKNGWQARQETAGPKLLAQIREEAKRKEQAADAGRHRQSLSRGAARMPTMGEQLGRPSRGTKPEICDHSKFGSAPSAMKRDTDPATVRLGPGTGMATGNYQFLRTAKGWKIVRRGSEPAGPRAMDDALPPAADVNSRAAPVAKLTTTSATAPVTASKLSKEAATRKIDAMIEEFYSNFDPAEAGADFKDLGDGEYHSQAISAILEKVSEKKRNDYIKTADLLVHLAKNDIVTADVIVACLTRHVEAIEDISVDVPEIFKNVAILLSRLLYTGAIRLSQIPLICSGIIDSPARIPPAPKLLGETFSGNEAGFDLRELFPGNKRSDVVATEFLEKFVK</sequence>
<evidence type="ECO:0000256" key="6">
    <source>
        <dbReference type="ARBA" id="ARBA00022884"/>
    </source>
</evidence>
<accession>A0A507CTG7</accession>
<feature type="compositionally biased region" description="Basic and acidic residues" evidence="8">
    <location>
        <begin position="674"/>
        <end position="686"/>
    </location>
</feature>
<gene>
    <name evidence="11" type="ORF">SeMB42_g05164</name>
</gene>
<dbReference type="STRING" id="286115.A0A507CTG7"/>
<proteinExistence type="inferred from homology"/>
<dbReference type="VEuPathDB" id="FungiDB:SeMB42_g05164"/>
<evidence type="ECO:0000256" key="2">
    <source>
        <dbReference type="ARBA" id="ARBA00005775"/>
    </source>
</evidence>
<dbReference type="SMART" id="SM00543">
    <property type="entry name" value="MIF4G"/>
    <property type="match status" value="1"/>
</dbReference>
<reference evidence="11 12" key="1">
    <citation type="journal article" date="2019" name="Sci. Rep.">
        <title>Comparative genomics of chytrid fungi reveal insights into the obligate biotrophic and pathogenic lifestyle of Synchytrium endobioticum.</title>
        <authorList>
            <person name="van de Vossenberg B.T.L.H."/>
            <person name="Warris S."/>
            <person name="Nguyen H.D.T."/>
            <person name="van Gent-Pelzer M.P.E."/>
            <person name="Joly D.L."/>
            <person name="van de Geest H.C."/>
            <person name="Bonants P.J.M."/>
            <person name="Smith D.S."/>
            <person name="Levesque C.A."/>
            <person name="van der Lee T.A.J."/>
        </authorList>
    </citation>
    <scope>NUCLEOTIDE SEQUENCE [LARGE SCALE GENOMIC DNA]</scope>
    <source>
        <strain evidence="11 12">MB42</strain>
    </source>
</reference>
<dbReference type="Gene3D" id="1.25.40.180">
    <property type="match status" value="2"/>
</dbReference>
<comment type="subcellular location">
    <subcellularLocation>
        <location evidence="1">Cytoplasm</location>
    </subcellularLocation>
</comment>
<evidence type="ECO:0000256" key="5">
    <source>
        <dbReference type="ARBA" id="ARBA00022553"/>
    </source>
</evidence>
<evidence type="ECO:0000256" key="7">
    <source>
        <dbReference type="ARBA" id="ARBA00022917"/>
    </source>
</evidence>
<evidence type="ECO:0000256" key="4">
    <source>
        <dbReference type="ARBA" id="ARBA00022540"/>
    </source>
</evidence>